<name>A0A2K1WWM6_POPTR</name>
<proteinExistence type="predicted"/>
<accession>A0A2K1WWM6</accession>
<reference evidence="1 2" key="1">
    <citation type="journal article" date="2006" name="Science">
        <title>The genome of black cottonwood, Populus trichocarpa (Torr. &amp; Gray).</title>
        <authorList>
            <person name="Tuskan G.A."/>
            <person name="Difazio S."/>
            <person name="Jansson S."/>
            <person name="Bohlmann J."/>
            <person name="Grigoriev I."/>
            <person name="Hellsten U."/>
            <person name="Putnam N."/>
            <person name="Ralph S."/>
            <person name="Rombauts S."/>
            <person name="Salamov A."/>
            <person name="Schein J."/>
            <person name="Sterck L."/>
            <person name="Aerts A."/>
            <person name="Bhalerao R.R."/>
            <person name="Bhalerao R.P."/>
            <person name="Blaudez D."/>
            <person name="Boerjan W."/>
            <person name="Brun A."/>
            <person name="Brunner A."/>
            <person name="Busov V."/>
            <person name="Campbell M."/>
            <person name="Carlson J."/>
            <person name="Chalot M."/>
            <person name="Chapman J."/>
            <person name="Chen G.L."/>
            <person name="Cooper D."/>
            <person name="Coutinho P.M."/>
            <person name="Couturier J."/>
            <person name="Covert S."/>
            <person name="Cronk Q."/>
            <person name="Cunningham R."/>
            <person name="Davis J."/>
            <person name="Degroeve S."/>
            <person name="Dejardin A."/>
            <person name="Depamphilis C."/>
            <person name="Detter J."/>
            <person name="Dirks B."/>
            <person name="Dubchak I."/>
            <person name="Duplessis S."/>
            <person name="Ehlting J."/>
            <person name="Ellis B."/>
            <person name="Gendler K."/>
            <person name="Goodstein D."/>
            <person name="Gribskov M."/>
            <person name="Grimwood J."/>
            <person name="Groover A."/>
            <person name="Gunter L."/>
            <person name="Hamberger B."/>
            <person name="Heinze B."/>
            <person name="Helariutta Y."/>
            <person name="Henrissat B."/>
            <person name="Holligan D."/>
            <person name="Holt R."/>
            <person name="Huang W."/>
            <person name="Islam-Faridi N."/>
            <person name="Jones S."/>
            <person name="Jones-Rhoades M."/>
            <person name="Jorgensen R."/>
            <person name="Joshi C."/>
            <person name="Kangasjarvi J."/>
            <person name="Karlsson J."/>
            <person name="Kelleher C."/>
            <person name="Kirkpatrick R."/>
            <person name="Kirst M."/>
            <person name="Kohler A."/>
            <person name="Kalluri U."/>
            <person name="Larimer F."/>
            <person name="Leebens-Mack J."/>
            <person name="Leple J.C."/>
            <person name="Locascio P."/>
            <person name="Lou Y."/>
            <person name="Lucas S."/>
            <person name="Martin F."/>
            <person name="Montanini B."/>
            <person name="Napoli C."/>
            <person name="Nelson D.R."/>
            <person name="Nelson C."/>
            <person name="Nieminen K."/>
            <person name="Nilsson O."/>
            <person name="Pereda V."/>
            <person name="Peter G."/>
            <person name="Philippe R."/>
            <person name="Pilate G."/>
            <person name="Poliakov A."/>
            <person name="Razumovskaya J."/>
            <person name="Richardson P."/>
            <person name="Rinaldi C."/>
            <person name="Ritland K."/>
            <person name="Rouze P."/>
            <person name="Ryaboy D."/>
            <person name="Schmutz J."/>
            <person name="Schrader J."/>
            <person name="Segerman B."/>
            <person name="Shin H."/>
            <person name="Siddiqui A."/>
            <person name="Sterky F."/>
            <person name="Terry A."/>
            <person name="Tsai C.J."/>
            <person name="Uberbacher E."/>
            <person name="Unneberg P."/>
            <person name="Vahala J."/>
            <person name="Wall K."/>
            <person name="Wessler S."/>
            <person name="Yang G."/>
            <person name="Yin T."/>
            <person name="Douglas C."/>
            <person name="Marra M."/>
            <person name="Sandberg G."/>
            <person name="Van de Peer Y."/>
            <person name="Rokhsar D."/>
        </authorList>
    </citation>
    <scope>NUCLEOTIDE SEQUENCE [LARGE SCALE GENOMIC DNA]</scope>
    <source>
        <strain evidence="2">cv. Nisqually</strain>
    </source>
</reference>
<evidence type="ECO:0000313" key="2">
    <source>
        <dbReference type="Proteomes" id="UP000006729"/>
    </source>
</evidence>
<dbReference type="EMBL" id="CM009307">
    <property type="protein sequence ID" value="PNS92924.1"/>
    <property type="molecule type" value="Genomic_DNA"/>
</dbReference>
<gene>
    <name evidence="1" type="ORF">POPTR_018G061000</name>
</gene>
<keyword evidence="2" id="KW-1185">Reference proteome</keyword>
<dbReference type="AlphaFoldDB" id="A0A2K1WWM6"/>
<organism evidence="1 2">
    <name type="scientific">Populus trichocarpa</name>
    <name type="common">Western balsam poplar</name>
    <name type="synonym">Populus balsamifera subsp. trichocarpa</name>
    <dbReference type="NCBI Taxonomy" id="3694"/>
    <lineage>
        <taxon>Eukaryota</taxon>
        <taxon>Viridiplantae</taxon>
        <taxon>Streptophyta</taxon>
        <taxon>Embryophyta</taxon>
        <taxon>Tracheophyta</taxon>
        <taxon>Spermatophyta</taxon>
        <taxon>Magnoliopsida</taxon>
        <taxon>eudicotyledons</taxon>
        <taxon>Gunneridae</taxon>
        <taxon>Pentapetalae</taxon>
        <taxon>rosids</taxon>
        <taxon>fabids</taxon>
        <taxon>Malpighiales</taxon>
        <taxon>Salicaceae</taxon>
        <taxon>Saliceae</taxon>
        <taxon>Populus</taxon>
    </lineage>
</organism>
<dbReference type="Proteomes" id="UP000006729">
    <property type="component" value="Chromosome 18"/>
</dbReference>
<evidence type="ECO:0000313" key="1">
    <source>
        <dbReference type="EMBL" id="PNS92924.1"/>
    </source>
</evidence>
<protein>
    <submittedName>
        <fullName evidence="1">Uncharacterized protein</fullName>
    </submittedName>
</protein>
<sequence>MLDQRKVGQGLLVLLGSVKEEWYRLMQLVVHLLKLLGQCKAGQGLLEMMGLMEERWSSKLRLPSLSKVAVRGVSASMWVLSTWPSSESSSNTFVTTVSHLFMTYLKAPKCSWKMKGLLNFSVIEACRRRSGMPTTLRNFQRFS</sequence>
<dbReference type="InParanoid" id="A0A2K1WWM6"/>